<feature type="region of interest" description="Disordered" evidence="1">
    <location>
        <begin position="92"/>
        <end position="198"/>
    </location>
</feature>
<feature type="compositionally biased region" description="Basic and acidic residues" evidence="1">
    <location>
        <begin position="100"/>
        <end position="117"/>
    </location>
</feature>
<organism evidence="2 3">
    <name type="scientific">Flemingia macrophylla</name>
    <dbReference type="NCBI Taxonomy" id="520843"/>
    <lineage>
        <taxon>Eukaryota</taxon>
        <taxon>Viridiplantae</taxon>
        <taxon>Streptophyta</taxon>
        <taxon>Embryophyta</taxon>
        <taxon>Tracheophyta</taxon>
        <taxon>Spermatophyta</taxon>
        <taxon>Magnoliopsida</taxon>
        <taxon>eudicotyledons</taxon>
        <taxon>Gunneridae</taxon>
        <taxon>Pentapetalae</taxon>
        <taxon>rosids</taxon>
        <taxon>fabids</taxon>
        <taxon>Fabales</taxon>
        <taxon>Fabaceae</taxon>
        <taxon>Papilionoideae</taxon>
        <taxon>50 kb inversion clade</taxon>
        <taxon>NPAAA clade</taxon>
        <taxon>indigoferoid/millettioid clade</taxon>
        <taxon>Phaseoleae</taxon>
        <taxon>Flemingia</taxon>
    </lineage>
</organism>
<keyword evidence="3" id="KW-1185">Reference proteome</keyword>
<feature type="compositionally biased region" description="Polar residues" evidence="1">
    <location>
        <begin position="144"/>
        <end position="158"/>
    </location>
</feature>
<comment type="caution">
    <text evidence="2">The sequence shown here is derived from an EMBL/GenBank/DDBJ whole genome shotgun (WGS) entry which is preliminary data.</text>
</comment>
<dbReference type="AlphaFoldDB" id="A0ABD1NGU8"/>
<protein>
    <submittedName>
        <fullName evidence="2">Uncharacterized protein</fullName>
    </submittedName>
</protein>
<dbReference type="Proteomes" id="UP001603857">
    <property type="component" value="Unassembled WGS sequence"/>
</dbReference>
<evidence type="ECO:0000313" key="2">
    <source>
        <dbReference type="EMBL" id="KAL2347347.1"/>
    </source>
</evidence>
<proteinExistence type="predicted"/>
<sequence>MAMKIFSFNAFDLQLNADSFKRILLEGQHVNENANLSRQKLCVGTSVKHGSLRRQHVKMGHTNEVIEGRVLPNLIVELSASFIALIPKMVRSRGGKSGKSTHEIPAQKKRKQIEGKNERHRRRADFWVATDGDSAGEASRPGEATTNTQPGEATQQFSGKPDYHMLAANLKAPPRTKVSTPLPVHRHSGTKAINRWNE</sequence>
<name>A0ABD1NGU8_9FABA</name>
<dbReference type="EMBL" id="JBGMDY010000001">
    <property type="protein sequence ID" value="KAL2347347.1"/>
    <property type="molecule type" value="Genomic_DNA"/>
</dbReference>
<accession>A0ABD1NGU8</accession>
<reference evidence="2 3" key="1">
    <citation type="submission" date="2024-08" db="EMBL/GenBank/DDBJ databases">
        <title>Insights into the chromosomal genome structure of Flemingia macrophylla.</title>
        <authorList>
            <person name="Ding Y."/>
            <person name="Zhao Y."/>
            <person name="Bi W."/>
            <person name="Wu M."/>
            <person name="Zhao G."/>
            <person name="Gong Y."/>
            <person name="Li W."/>
            <person name="Zhang P."/>
        </authorList>
    </citation>
    <scope>NUCLEOTIDE SEQUENCE [LARGE SCALE GENOMIC DNA]</scope>
    <source>
        <strain evidence="2">DYQJB</strain>
        <tissue evidence="2">Leaf</tissue>
    </source>
</reference>
<gene>
    <name evidence="2" type="ORF">Fmac_001347</name>
</gene>
<evidence type="ECO:0000256" key="1">
    <source>
        <dbReference type="SAM" id="MobiDB-lite"/>
    </source>
</evidence>
<evidence type="ECO:0000313" key="3">
    <source>
        <dbReference type="Proteomes" id="UP001603857"/>
    </source>
</evidence>